<dbReference type="Gene3D" id="3.10.450.50">
    <property type="match status" value="1"/>
</dbReference>
<accession>A0A5A9G549</accession>
<evidence type="ECO:0000313" key="1">
    <source>
        <dbReference type="EMBL" id="KAA0588955.1"/>
    </source>
</evidence>
<gene>
    <name evidence="1" type="ORF">FZ942_33115</name>
</gene>
<dbReference type="GO" id="GO:0030638">
    <property type="term" value="P:polyketide metabolic process"/>
    <property type="evidence" value="ECO:0007669"/>
    <property type="project" value="InterPro"/>
</dbReference>
<name>A0A5A9G549_AZOLI</name>
<comment type="caution">
    <text evidence="1">The sequence shown here is derived from an EMBL/GenBank/DDBJ whole genome shotgun (WGS) entry which is preliminary data.</text>
</comment>
<dbReference type="SUPFAM" id="SSF54427">
    <property type="entry name" value="NTF2-like"/>
    <property type="match status" value="1"/>
</dbReference>
<dbReference type="PANTHER" id="PTHR38436">
    <property type="entry name" value="POLYKETIDE CYCLASE SNOAL-LIKE DOMAIN"/>
    <property type="match status" value="1"/>
</dbReference>
<protein>
    <submittedName>
        <fullName evidence="1">Ester cyclase</fullName>
    </submittedName>
</protein>
<dbReference type="InterPro" id="IPR032710">
    <property type="entry name" value="NTF2-like_dom_sf"/>
</dbReference>
<dbReference type="EMBL" id="VTTN01000026">
    <property type="protein sequence ID" value="KAA0588955.1"/>
    <property type="molecule type" value="Genomic_DNA"/>
</dbReference>
<dbReference type="AlphaFoldDB" id="A0A5A9G549"/>
<dbReference type="OrthoDB" id="9810441at2"/>
<dbReference type="PANTHER" id="PTHR38436:SF1">
    <property type="entry name" value="ESTER CYCLASE"/>
    <property type="match status" value="1"/>
</dbReference>
<evidence type="ECO:0000313" key="2">
    <source>
        <dbReference type="Proteomes" id="UP000324927"/>
    </source>
</evidence>
<organism evidence="1 2">
    <name type="scientific">Azospirillum lipoferum</name>
    <dbReference type="NCBI Taxonomy" id="193"/>
    <lineage>
        <taxon>Bacteria</taxon>
        <taxon>Pseudomonadati</taxon>
        <taxon>Pseudomonadota</taxon>
        <taxon>Alphaproteobacteria</taxon>
        <taxon>Rhodospirillales</taxon>
        <taxon>Azospirillaceae</taxon>
        <taxon>Azospirillum</taxon>
    </lineage>
</organism>
<dbReference type="Pfam" id="PF07366">
    <property type="entry name" value="SnoaL"/>
    <property type="match status" value="1"/>
</dbReference>
<keyword evidence="2" id="KW-1185">Reference proteome</keyword>
<dbReference type="InterPro" id="IPR009959">
    <property type="entry name" value="Cyclase_SnoaL-like"/>
</dbReference>
<dbReference type="RefSeq" id="WP_149235299.1">
    <property type="nucleotide sequence ID" value="NZ_JALJXJ010000026.1"/>
</dbReference>
<sequence>MAGTDLSALYRGYISCLNDQDWQSLGRFVHEDVHYNGEKIGLSGYREMLEGDFRAIPDLRFTIDLLVAQPPHVASRLLFDCTPKGVLFDLPVNGRRVRFSENVFYGFRNDRIDTVWSVIDKAAIASQL</sequence>
<reference evidence="1 2" key="1">
    <citation type="submission" date="2019-08" db="EMBL/GenBank/DDBJ databases">
        <authorList>
            <person name="Grouzdev D."/>
            <person name="Tikhonova E."/>
            <person name="Kravchenko I."/>
        </authorList>
    </citation>
    <scope>NUCLEOTIDE SEQUENCE [LARGE SCALE GENOMIC DNA]</scope>
    <source>
        <strain evidence="1 2">59b</strain>
    </source>
</reference>
<dbReference type="Proteomes" id="UP000324927">
    <property type="component" value="Unassembled WGS sequence"/>
</dbReference>
<proteinExistence type="predicted"/>